<dbReference type="Proteomes" id="UP000003165">
    <property type="component" value="Unassembled WGS sequence"/>
</dbReference>
<dbReference type="SUPFAM" id="SSF48179">
    <property type="entry name" value="6-phosphogluconate dehydrogenase C-terminal domain-like"/>
    <property type="match status" value="1"/>
</dbReference>
<comment type="caution">
    <text evidence="3">The sequence shown here is derived from an EMBL/GenBank/DDBJ whole genome shotgun (WGS) entry which is preliminary data.</text>
</comment>
<proteinExistence type="predicted"/>
<dbReference type="Pfam" id="PF10728">
    <property type="entry name" value="DUF2520"/>
    <property type="match status" value="1"/>
</dbReference>
<reference evidence="3 4" key="1">
    <citation type="submission" date="2009-02" db="EMBL/GenBank/DDBJ databases">
        <title>Sequencing of the draft genome and assembly of Lutiella nitroferrum 2002.</title>
        <authorList>
            <consortium name="US DOE Joint Genome Institute (JGI-PGF)"/>
            <person name="Lucas S."/>
            <person name="Copeland A."/>
            <person name="Lapidus A."/>
            <person name="Glavina del Rio T."/>
            <person name="Tice H."/>
            <person name="Bruce D."/>
            <person name="Goodwin L."/>
            <person name="Pitluck S."/>
            <person name="Larimer F."/>
            <person name="Land M.L."/>
            <person name="Hauser L."/>
            <person name="Coates J.D."/>
        </authorList>
    </citation>
    <scope>NUCLEOTIDE SEQUENCE [LARGE SCALE GENOMIC DNA]</scope>
    <source>
        <strain evidence="3 4">2002</strain>
    </source>
</reference>
<dbReference type="EMBL" id="ACIS01000008">
    <property type="protein sequence ID" value="EEG07649.1"/>
    <property type="molecule type" value="Genomic_DNA"/>
</dbReference>
<sequence>MARLSIIGAGRLGRTLGRLAHDAGYTVVDVLCRDTVHAAEALAFIGAGRAVTELARLAPAELYLLAVPDAAIATTAQDLADAGVVPPGALVFHASGAGETSLLDPLTARGVRLGSLHPAFSFAEPARAVRGFGGTLCALEGEESACTELERLAEALGGRPFRLAPGGKAAYHAALSMASNYLVTLNALALQVAAGAGIEPLVASQLVGGLMRQTLDNTLALGPAAALTGPILRGDAGTVARHLAVIDDELCADAYRAMGRATLRLAGERLDEAAQRALTALLASRPS</sequence>
<dbReference type="InterPro" id="IPR036291">
    <property type="entry name" value="NAD(P)-bd_dom_sf"/>
</dbReference>
<gene>
    <name evidence="3" type="ORF">FuraDRAFT_2971</name>
</gene>
<feature type="domain" description="Putative oxidoreductase/dehydrogenase Rossmann-like" evidence="1">
    <location>
        <begin position="4"/>
        <end position="118"/>
    </location>
</feature>
<dbReference type="RefSeq" id="WP_008954991.1">
    <property type="nucleotide sequence ID" value="NZ_ACIS01000008.1"/>
</dbReference>
<dbReference type="SUPFAM" id="SSF51735">
    <property type="entry name" value="NAD(P)-binding Rossmann-fold domains"/>
    <property type="match status" value="1"/>
</dbReference>
<evidence type="ECO:0008006" key="5">
    <source>
        <dbReference type="Google" id="ProtNLM"/>
    </source>
</evidence>
<evidence type="ECO:0000259" key="2">
    <source>
        <dbReference type="Pfam" id="PF10728"/>
    </source>
</evidence>
<accession>B9Z6S4</accession>
<dbReference type="Gene3D" id="3.40.50.720">
    <property type="entry name" value="NAD(P)-binding Rossmann-like Domain"/>
    <property type="match status" value="1"/>
</dbReference>
<evidence type="ECO:0000313" key="4">
    <source>
        <dbReference type="Proteomes" id="UP000003165"/>
    </source>
</evidence>
<protein>
    <recommendedName>
        <fullName evidence="5">NADP oxidoreductase coenzyme F420-dependent</fullName>
    </recommendedName>
</protein>
<evidence type="ECO:0000259" key="1">
    <source>
        <dbReference type="Pfam" id="PF10727"/>
    </source>
</evidence>
<feature type="domain" description="DUF2520" evidence="2">
    <location>
        <begin position="136"/>
        <end position="262"/>
    </location>
</feature>
<keyword evidence="4" id="KW-1185">Reference proteome</keyword>
<dbReference type="Pfam" id="PF10727">
    <property type="entry name" value="Rossmann-like"/>
    <property type="match status" value="1"/>
</dbReference>
<dbReference type="AlphaFoldDB" id="B9Z6S4"/>
<dbReference type="InterPro" id="IPR018931">
    <property type="entry name" value="DUF2520"/>
</dbReference>
<name>B9Z6S4_9NEIS</name>
<evidence type="ECO:0000313" key="3">
    <source>
        <dbReference type="EMBL" id="EEG07649.1"/>
    </source>
</evidence>
<dbReference type="PANTHER" id="PTHR40459">
    <property type="entry name" value="CONSERVED HYPOTHETICAL ALANINE AND LEUCINE RICH PROTEIN"/>
    <property type="match status" value="1"/>
</dbReference>
<dbReference type="Gene3D" id="1.10.1040.20">
    <property type="entry name" value="ProC-like, C-terminal domain"/>
    <property type="match status" value="1"/>
</dbReference>
<dbReference type="PANTHER" id="PTHR40459:SF1">
    <property type="entry name" value="CONSERVED HYPOTHETICAL ALANINE AND LEUCINE RICH PROTEIN"/>
    <property type="match status" value="1"/>
</dbReference>
<dbReference type="InterPro" id="IPR037108">
    <property type="entry name" value="TM1727-like_C_sf"/>
</dbReference>
<dbReference type="eggNOG" id="COG5495">
    <property type="taxonomic scope" value="Bacteria"/>
</dbReference>
<dbReference type="InterPro" id="IPR019665">
    <property type="entry name" value="OxRdtase/DH_put_Rossmann_dom"/>
</dbReference>
<organism evidence="3 4">
    <name type="scientific">Pseudogulbenkiania ferrooxidans 2002</name>
    <dbReference type="NCBI Taxonomy" id="279714"/>
    <lineage>
        <taxon>Bacteria</taxon>
        <taxon>Pseudomonadati</taxon>
        <taxon>Pseudomonadota</taxon>
        <taxon>Betaproteobacteria</taxon>
        <taxon>Neisseriales</taxon>
        <taxon>Chromobacteriaceae</taxon>
        <taxon>Pseudogulbenkiania</taxon>
    </lineage>
</organism>
<dbReference type="InterPro" id="IPR008927">
    <property type="entry name" value="6-PGluconate_DH-like_C_sf"/>
</dbReference>